<organism evidence="2 3">
    <name type="scientific">Paractinoplanes deccanensis</name>
    <dbReference type="NCBI Taxonomy" id="113561"/>
    <lineage>
        <taxon>Bacteria</taxon>
        <taxon>Bacillati</taxon>
        <taxon>Actinomycetota</taxon>
        <taxon>Actinomycetes</taxon>
        <taxon>Micromonosporales</taxon>
        <taxon>Micromonosporaceae</taxon>
        <taxon>Paractinoplanes</taxon>
    </lineage>
</organism>
<comment type="caution">
    <text evidence="2">The sequence shown here is derived from an EMBL/GenBank/DDBJ whole genome shotgun (WGS) entry which is preliminary data.</text>
</comment>
<gene>
    <name evidence="2" type="ORF">Ade02nite_20680</name>
</gene>
<protein>
    <submittedName>
        <fullName evidence="2">Uncharacterized protein</fullName>
    </submittedName>
</protein>
<keyword evidence="3" id="KW-1185">Reference proteome</keyword>
<name>A0ABQ3Y096_9ACTN</name>
<dbReference type="Proteomes" id="UP000609879">
    <property type="component" value="Unassembled WGS sequence"/>
</dbReference>
<keyword evidence="1" id="KW-1133">Transmembrane helix</keyword>
<accession>A0ABQ3Y096</accession>
<evidence type="ECO:0000256" key="1">
    <source>
        <dbReference type="SAM" id="Phobius"/>
    </source>
</evidence>
<sequence>MDALSPWGEIGRTVRYALVSNTRTARLIALMLIVMIGWYVLL</sequence>
<feature type="transmembrane region" description="Helical" evidence="1">
    <location>
        <begin position="24"/>
        <end position="41"/>
    </location>
</feature>
<dbReference type="RefSeq" id="WP_275409898.1">
    <property type="nucleotide sequence ID" value="NZ_BAAABO010000029.1"/>
</dbReference>
<evidence type="ECO:0000313" key="2">
    <source>
        <dbReference type="EMBL" id="GID73427.1"/>
    </source>
</evidence>
<keyword evidence="1" id="KW-0472">Membrane</keyword>
<dbReference type="EMBL" id="BOMI01000033">
    <property type="protein sequence ID" value="GID73427.1"/>
    <property type="molecule type" value="Genomic_DNA"/>
</dbReference>
<reference evidence="2 3" key="1">
    <citation type="submission" date="2021-01" db="EMBL/GenBank/DDBJ databases">
        <title>Whole genome shotgun sequence of Actinoplanes deccanensis NBRC 13994.</title>
        <authorList>
            <person name="Komaki H."/>
            <person name="Tamura T."/>
        </authorList>
    </citation>
    <scope>NUCLEOTIDE SEQUENCE [LARGE SCALE GENOMIC DNA]</scope>
    <source>
        <strain evidence="2 3">NBRC 13994</strain>
    </source>
</reference>
<proteinExistence type="predicted"/>
<keyword evidence="1" id="KW-0812">Transmembrane</keyword>
<evidence type="ECO:0000313" key="3">
    <source>
        <dbReference type="Proteomes" id="UP000609879"/>
    </source>
</evidence>